<keyword evidence="4" id="KW-0547">Nucleotide-binding</keyword>
<gene>
    <name evidence="7" type="ORF">SAMN05216452_2785</name>
</gene>
<dbReference type="GO" id="GO:0015833">
    <property type="term" value="P:peptide transport"/>
    <property type="evidence" value="ECO:0007669"/>
    <property type="project" value="InterPro"/>
</dbReference>
<dbReference type="Proteomes" id="UP000199064">
    <property type="component" value="Unassembled WGS sequence"/>
</dbReference>
<accession>A0A1H4LE59</accession>
<dbReference type="SMART" id="SM00382">
    <property type="entry name" value="AAA"/>
    <property type="match status" value="1"/>
</dbReference>
<evidence type="ECO:0000313" key="8">
    <source>
        <dbReference type="Proteomes" id="UP000199064"/>
    </source>
</evidence>
<keyword evidence="5 7" id="KW-0067">ATP-binding</keyword>
<dbReference type="PANTHER" id="PTHR43776">
    <property type="entry name" value="TRANSPORT ATP-BINDING PROTEIN"/>
    <property type="match status" value="1"/>
</dbReference>
<dbReference type="InterPro" id="IPR050319">
    <property type="entry name" value="ABC_transp_ATP-bind"/>
</dbReference>
<feature type="domain" description="ABC transporter" evidence="6">
    <location>
        <begin position="6"/>
        <end position="254"/>
    </location>
</feature>
<evidence type="ECO:0000256" key="2">
    <source>
        <dbReference type="ARBA" id="ARBA00005417"/>
    </source>
</evidence>
<dbReference type="PROSITE" id="PS00211">
    <property type="entry name" value="ABC_TRANSPORTER_1"/>
    <property type="match status" value="1"/>
</dbReference>
<dbReference type="AlphaFoldDB" id="A0A1H4LE59"/>
<dbReference type="CDD" id="cd03257">
    <property type="entry name" value="ABC_NikE_OppD_transporters"/>
    <property type="match status" value="1"/>
</dbReference>
<sequence length="309" mass="34158">MTAPLLSLEGVSKTFHVRPVLGAVRRVDALRNVTFSIEPGKALALVGESGSGKSTCGRAVIRHFEPSAGTVRFRGENIFENRTRSGDRAYLRAVQMVFQDPFSSLNPTHTIRHHLERPLRLHGGTADLEARLRQTLADVELDPDTTLEKFPHQLSGGQRQRVSFARALAVGAELIVADEPTSMLDVSIRKSVLDLMRRLKEERNIAFLYITHDIATAHYIAEETAVMYAGQVMERGPSDAVIRNPRHPYSRLLISAVPDPAKRFDDADGDGLAFTRQAEAVRASAARPISGYREVAPDHFVAYSDADHD</sequence>
<proteinExistence type="inferred from homology"/>
<dbReference type="GO" id="GO:0055085">
    <property type="term" value="P:transmembrane transport"/>
    <property type="evidence" value="ECO:0007669"/>
    <property type="project" value="UniProtKB-ARBA"/>
</dbReference>
<keyword evidence="3" id="KW-0813">Transport</keyword>
<dbReference type="PROSITE" id="PS50893">
    <property type="entry name" value="ABC_TRANSPORTER_2"/>
    <property type="match status" value="1"/>
</dbReference>
<reference evidence="8" key="1">
    <citation type="submission" date="2016-10" db="EMBL/GenBank/DDBJ databases">
        <authorList>
            <person name="Varghese N."/>
            <person name="Submissions S."/>
        </authorList>
    </citation>
    <scope>NUCLEOTIDE SEQUENCE [LARGE SCALE GENOMIC DNA]</scope>
    <source>
        <strain evidence="8">ES.061</strain>
    </source>
</reference>
<evidence type="ECO:0000256" key="1">
    <source>
        <dbReference type="ARBA" id="ARBA00004417"/>
    </source>
</evidence>
<dbReference type="GO" id="GO:0005524">
    <property type="term" value="F:ATP binding"/>
    <property type="evidence" value="ECO:0007669"/>
    <property type="project" value="UniProtKB-KW"/>
</dbReference>
<dbReference type="EMBL" id="FNSL01000001">
    <property type="protein sequence ID" value="SEB68983.1"/>
    <property type="molecule type" value="Genomic_DNA"/>
</dbReference>
<organism evidence="7 8">
    <name type="scientific">Nitratireductor aquibiodomus</name>
    <dbReference type="NCBI Taxonomy" id="204799"/>
    <lineage>
        <taxon>Bacteria</taxon>
        <taxon>Pseudomonadati</taxon>
        <taxon>Pseudomonadota</taxon>
        <taxon>Alphaproteobacteria</taxon>
        <taxon>Hyphomicrobiales</taxon>
        <taxon>Phyllobacteriaceae</taxon>
        <taxon>Nitratireductor</taxon>
    </lineage>
</organism>
<name>A0A1H4LE59_9HYPH</name>
<evidence type="ECO:0000256" key="3">
    <source>
        <dbReference type="ARBA" id="ARBA00022448"/>
    </source>
</evidence>
<dbReference type="Pfam" id="PF00005">
    <property type="entry name" value="ABC_tran"/>
    <property type="match status" value="1"/>
</dbReference>
<dbReference type="InterPro" id="IPR027417">
    <property type="entry name" value="P-loop_NTPase"/>
</dbReference>
<dbReference type="SUPFAM" id="SSF52540">
    <property type="entry name" value="P-loop containing nucleoside triphosphate hydrolases"/>
    <property type="match status" value="1"/>
</dbReference>
<dbReference type="InterPro" id="IPR003593">
    <property type="entry name" value="AAA+_ATPase"/>
</dbReference>
<keyword evidence="8" id="KW-1185">Reference proteome</keyword>
<dbReference type="InterPro" id="IPR003439">
    <property type="entry name" value="ABC_transporter-like_ATP-bd"/>
</dbReference>
<dbReference type="Gene3D" id="3.40.50.300">
    <property type="entry name" value="P-loop containing nucleotide triphosphate hydrolases"/>
    <property type="match status" value="1"/>
</dbReference>
<dbReference type="Pfam" id="PF08352">
    <property type="entry name" value="oligo_HPY"/>
    <property type="match status" value="1"/>
</dbReference>
<dbReference type="GO" id="GO:0016887">
    <property type="term" value="F:ATP hydrolysis activity"/>
    <property type="evidence" value="ECO:0007669"/>
    <property type="project" value="InterPro"/>
</dbReference>
<comment type="subcellular location">
    <subcellularLocation>
        <location evidence="1">Cell inner membrane</location>
        <topology evidence="1">Peripheral membrane protein</topology>
    </subcellularLocation>
</comment>
<dbReference type="RefSeq" id="WP_007008081.1">
    <property type="nucleotide sequence ID" value="NZ_FNSL01000001.1"/>
</dbReference>
<evidence type="ECO:0000313" key="7">
    <source>
        <dbReference type="EMBL" id="SEB68983.1"/>
    </source>
</evidence>
<evidence type="ECO:0000256" key="5">
    <source>
        <dbReference type="ARBA" id="ARBA00022840"/>
    </source>
</evidence>
<dbReference type="InterPro" id="IPR013563">
    <property type="entry name" value="Oligopep_ABC_C"/>
</dbReference>
<dbReference type="InterPro" id="IPR017871">
    <property type="entry name" value="ABC_transporter-like_CS"/>
</dbReference>
<dbReference type="GO" id="GO:0005886">
    <property type="term" value="C:plasma membrane"/>
    <property type="evidence" value="ECO:0007669"/>
    <property type="project" value="UniProtKB-SubCell"/>
</dbReference>
<dbReference type="PANTHER" id="PTHR43776:SF8">
    <property type="entry name" value="ABC TRANSPORTER, ATP-BINDING PROTEIN"/>
    <property type="match status" value="1"/>
</dbReference>
<protein>
    <submittedName>
        <fullName evidence="7">Peptide/nickel transport system ATP-binding protein</fullName>
    </submittedName>
</protein>
<evidence type="ECO:0000259" key="6">
    <source>
        <dbReference type="PROSITE" id="PS50893"/>
    </source>
</evidence>
<comment type="similarity">
    <text evidence="2">Belongs to the ABC transporter superfamily.</text>
</comment>
<evidence type="ECO:0000256" key="4">
    <source>
        <dbReference type="ARBA" id="ARBA00022741"/>
    </source>
</evidence>